<dbReference type="Proteomes" id="UP000595662">
    <property type="component" value="Chromosome 1"/>
</dbReference>
<protein>
    <submittedName>
        <fullName evidence="1">Zinc finger, C6HC-type</fullName>
    </submittedName>
</protein>
<sequence>MANSRSSIRQLLEYMGRAFKFRKFTEEVGLCTGCYQKVPTCKLFIAPSRKCSQQNAVAKKSPYKHSWR</sequence>
<evidence type="ECO:0000313" key="2">
    <source>
        <dbReference type="Proteomes" id="UP000595662"/>
    </source>
</evidence>
<organism evidence="1 2">
    <name type="scientific">Penicillium digitatum</name>
    <name type="common">Green mold</name>
    <dbReference type="NCBI Taxonomy" id="36651"/>
    <lineage>
        <taxon>Eukaryota</taxon>
        <taxon>Fungi</taxon>
        <taxon>Dikarya</taxon>
        <taxon>Ascomycota</taxon>
        <taxon>Pezizomycotina</taxon>
        <taxon>Eurotiomycetes</taxon>
        <taxon>Eurotiomycetidae</taxon>
        <taxon>Eurotiales</taxon>
        <taxon>Aspergillaceae</taxon>
        <taxon>Penicillium</taxon>
    </lineage>
</organism>
<dbReference type="EMBL" id="CP060774">
    <property type="protein sequence ID" value="QQK39899.1"/>
    <property type="molecule type" value="Genomic_DNA"/>
</dbReference>
<reference evidence="1 2" key="1">
    <citation type="submission" date="2020-08" db="EMBL/GenBank/DDBJ databases">
        <title>The completed genome sequence of the pathogenic ascomycete fungus Penicillium digitatum.</title>
        <authorList>
            <person name="Wang M."/>
        </authorList>
    </citation>
    <scope>NUCLEOTIDE SEQUENCE [LARGE SCALE GENOMIC DNA]</scope>
    <source>
        <strain evidence="1 2">PdW03</strain>
    </source>
</reference>
<dbReference type="RefSeq" id="XP_065955683.1">
    <property type="nucleotide sequence ID" value="XM_066100283.1"/>
</dbReference>
<dbReference type="GeneID" id="90952430"/>
<accession>A0A7T6XEY9</accession>
<dbReference type="AlphaFoldDB" id="A0A7T6XEY9"/>
<name>A0A7T6XEY9_PENDI</name>
<evidence type="ECO:0000313" key="1">
    <source>
        <dbReference type="EMBL" id="QQK39899.1"/>
    </source>
</evidence>
<proteinExistence type="predicted"/>
<gene>
    <name evidence="1" type="ORF">Pdw03_2753</name>
</gene>